<feature type="domain" description="Calcineurin-like phosphoesterase" evidence="9">
    <location>
        <begin position="159"/>
        <end position="247"/>
    </location>
</feature>
<evidence type="ECO:0000259" key="9">
    <source>
        <dbReference type="Pfam" id="PF00149"/>
    </source>
</evidence>
<comment type="subunit">
    <text evidence="3">Homodimer.</text>
</comment>
<comment type="subcellular location">
    <subcellularLocation>
        <location evidence="1">Secreted</location>
    </subcellularLocation>
</comment>
<feature type="signal peptide" evidence="7">
    <location>
        <begin position="1"/>
        <end position="20"/>
    </location>
</feature>
<protein>
    <recommendedName>
        <fullName evidence="7">Purple acid phosphatase</fullName>
        <ecNumber evidence="7">3.1.3.2</ecNumber>
    </recommendedName>
</protein>
<feature type="chain" id="PRO_5008811259" description="Purple acid phosphatase" evidence="7">
    <location>
        <begin position="21"/>
        <end position="538"/>
    </location>
</feature>
<feature type="compositionally biased region" description="Low complexity" evidence="8">
    <location>
        <begin position="317"/>
        <end position="331"/>
    </location>
</feature>
<sequence length="538" mass="58544">MVQGTLGLVLTLLLITSVERVASVARPLQDGLAIDSNRHDCAPHEVHLSLTGDASEILVSWRTEGESCPSSVALWTADENAQPNEPPPGANELIGSMSSYSSRDMCSAPARDFDYSPLSLHSVVLTDLVPGARYRYKVKHGSSVFFRAPSAPSPDAGLKFIAFGDMGESEHRAAKSPGAQYTADCLKDEVEAGAELIYHIGDLAYANGHKTIWDTFMDSIEPVASRVPYMVGIGNHEYDWEHKNSHEPDASGADLPYAPDWGNFGNDSGGECGVAAAKHFMMPSFAERGYWAPGANAGNASLGPDGCRNPTLDRVRGAVPSPDAAPAAGAGADAACGAANHGGLAPNPPFWYSFGQGPVHFLTISTEHDLSPHSQQYKWIKRDLARVDRCTTPWVVVGMHRPMYVVFPHKSNRIVGQHLRDHLEELFNRYEVDVVVSGHVHSYSSSCNVLDETCIRREEGGMMHFIVGTAGHKLSHIGRSQYDWVSSTEERFGYLRVDVEPRGGMTLQFVGSEDGRVYDDVRLEPDRARLRACRAAEA</sequence>
<evidence type="ECO:0000256" key="4">
    <source>
        <dbReference type="ARBA" id="ARBA00022525"/>
    </source>
</evidence>
<proteinExistence type="inferred from homology"/>
<dbReference type="EC" id="3.1.3.2" evidence="7"/>
<dbReference type="Gene3D" id="2.60.40.380">
    <property type="entry name" value="Purple acid phosphatase-like, N-terminal"/>
    <property type="match status" value="1"/>
</dbReference>
<dbReference type="PANTHER" id="PTHR45778">
    <property type="entry name" value="PURPLE ACID PHOSPHATASE-RELATED"/>
    <property type="match status" value="1"/>
</dbReference>
<comment type="catalytic activity">
    <reaction evidence="7">
        <text>a phosphate monoester + H2O = an alcohol + phosphate</text>
        <dbReference type="Rhea" id="RHEA:15017"/>
        <dbReference type="ChEBI" id="CHEBI:15377"/>
        <dbReference type="ChEBI" id="CHEBI:30879"/>
        <dbReference type="ChEBI" id="CHEBI:43474"/>
        <dbReference type="ChEBI" id="CHEBI:67140"/>
        <dbReference type="EC" id="3.1.3.2"/>
    </reaction>
</comment>
<dbReference type="Pfam" id="PF14008">
    <property type="entry name" value="Metallophos_C"/>
    <property type="match status" value="1"/>
</dbReference>
<dbReference type="SUPFAM" id="SSF49363">
    <property type="entry name" value="Purple acid phosphatase, N-terminal domain"/>
    <property type="match status" value="1"/>
</dbReference>
<keyword evidence="6" id="KW-0325">Glycoprotein</keyword>
<keyword evidence="5 7" id="KW-0732">Signal</keyword>
<feature type="domain" description="Purple acid phosphatase C-terminal" evidence="10">
    <location>
        <begin position="461"/>
        <end position="519"/>
    </location>
</feature>
<organism evidence="12">
    <name type="scientific">Auxenochlorella protothecoides</name>
    <name type="common">Green microalga</name>
    <name type="synonym">Chlorella protothecoides</name>
    <dbReference type="NCBI Taxonomy" id="3075"/>
    <lineage>
        <taxon>Eukaryota</taxon>
        <taxon>Viridiplantae</taxon>
        <taxon>Chlorophyta</taxon>
        <taxon>core chlorophytes</taxon>
        <taxon>Trebouxiophyceae</taxon>
        <taxon>Chlorellales</taxon>
        <taxon>Chlorellaceae</taxon>
        <taxon>Auxenochlorella</taxon>
    </lineage>
</organism>
<keyword evidence="7" id="KW-0378">Hydrolase</keyword>
<dbReference type="InterPro" id="IPR025733">
    <property type="entry name" value="PAPs_C"/>
</dbReference>
<keyword evidence="4" id="KW-0964">Secreted</keyword>
<dbReference type="Pfam" id="PF16656">
    <property type="entry name" value="Pur_ac_phosph_N"/>
    <property type="match status" value="1"/>
</dbReference>
<evidence type="ECO:0000256" key="6">
    <source>
        <dbReference type="ARBA" id="ARBA00023180"/>
    </source>
</evidence>
<reference evidence="12" key="1">
    <citation type="submission" date="2015-08" db="EMBL/GenBank/DDBJ databases">
        <authorList>
            <person name="Babu N.S."/>
            <person name="Beckwith C.J."/>
            <person name="Beseler K.G."/>
            <person name="Brison A."/>
            <person name="Carone J.V."/>
            <person name="Caskin T.P."/>
            <person name="Diamond M."/>
            <person name="Durham M.E."/>
            <person name="Foxe J.M."/>
            <person name="Go M."/>
            <person name="Henderson B.A."/>
            <person name="Jones I.B."/>
            <person name="McGettigan J.A."/>
            <person name="Micheletti S.J."/>
            <person name="Nasrallah M.E."/>
            <person name="Ortiz D."/>
            <person name="Piller C.R."/>
            <person name="Privatt S.R."/>
            <person name="Schneider S.L."/>
            <person name="Sharp S."/>
            <person name="Smith T.C."/>
            <person name="Stanton J.D."/>
            <person name="Ullery H.E."/>
            <person name="Wilson R.J."/>
            <person name="Serrano M.G."/>
            <person name="Buck G."/>
            <person name="Lee V."/>
            <person name="Wang Y."/>
            <person name="Carvalho R."/>
            <person name="Voegtly L."/>
            <person name="Shi R."/>
            <person name="Duckworth R."/>
            <person name="Johnson A."/>
            <person name="Loviza R."/>
            <person name="Walstead R."/>
            <person name="Shah Z."/>
            <person name="Kiflezghi M."/>
            <person name="Wade K."/>
            <person name="Ball S.L."/>
            <person name="Bradley K.W."/>
            <person name="Asai D.J."/>
            <person name="Bowman C.A."/>
            <person name="Russell D.A."/>
            <person name="Pope W.H."/>
            <person name="Jacobs-Sera D."/>
            <person name="Hendrix R.W."/>
            <person name="Hatfull G.F."/>
        </authorList>
    </citation>
    <scope>NUCLEOTIDE SEQUENCE</scope>
</reference>
<evidence type="ECO:0000313" key="12">
    <source>
        <dbReference type="EMBL" id="JAT68088.1"/>
    </source>
</evidence>
<comment type="similarity">
    <text evidence="2 7">Belongs to the metallophosphoesterase superfamily. Purple acid phosphatase family.</text>
</comment>
<dbReference type="InterPro" id="IPR029052">
    <property type="entry name" value="Metallo-depent_PP-like"/>
</dbReference>
<evidence type="ECO:0000256" key="8">
    <source>
        <dbReference type="SAM" id="MobiDB-lite"/>
    </source>
</evidence>
<dbReference type="InterPro" id="IPR008963">
    <property type="entry name" value="Purple_acid_Pase-like_N"/>
</dbReference>
<dbReference type="AlphaFoldDB" id="A0A1D1ZME9"/>
<feature type="domain" description="Calcineurin-like phosphoesterase" evidence="9">
    <location>
        <begin position="366"/>
        <end position="443"/>
    </location>
</feature>
<evidence type="ECO:0000256" key="7">
    <source>
        <dbReference type="RuleBase" id="RU361203"/>
    </source>
</evidence>
<evidence type="ECO:0000259" key="11">
    <source>
        <dbReference type="Pfam" id="PF16656"/>
    </source>
</evidence>
<dbReference type="InterPro" id="IPR015914">
    <property type="entry name" value="PAPs_N"/>
</dbReference>
<gene>
    <name evidence="12" type="ORF">g.7179</name>
</gene>
<accession>A0A1D1ZME9</accession>
<dbReference type="GO" id="GO:0003993">
    <property type="term" value="F:acid phosphatase activity"/>
    <property type="evidence" value="ECO:0007669"/>
    <property type="project" value="UniProtKB-EC"/>
</dbReference>
<dbReference type="Pfam" id="PF00149">
    <property type="entry name" value="Metallophos"/>
    <property type="match status" value="2"/>
</dbReference>
<dbReference type="PANTHER" id="PTHR45778:SF7">
    <property type="entry name" value="PURPLE ACID PHOSPHATASE"/>
    <property type="match status" value="1"/>
</dbReference>
<evidence type="ECO:0000259" key="10">
    <source>
        <dbReference type="Pfam" id="PF14008"/>
    </source>
</evidence>
<evidence type="ECO:0000256" key="5">
    <source>
        <dbReference type="ARBA" id="ARBA00022729"/>
    </source>
</evidence>
<evidence type="ECO:0000256" key="1">
    <source>
        <dbReference type="ARBA" id="ARBA00004613"/>
    </source>
</evidence>
<evidence type="ECO:0000256" key="2">
    <source>
        <dbReference type="ARBA" id="ARBA00008723"/>
    </source>
</evidence>
<feature type="region of interest" description="Disordered" evidence="8">
    <location>
        <begin position="302"/>
        <end position="331"/>
    </location>
</feature>
<feature type="domain" description="Purple acid phosphatase N-terminal" evidence="11">
    <location>
        <begin position="43"/>
        <end position="143"/>
    </location>
</feature>
<dbReference type="SUPFAM" id="SSF56300">
    <property type="entry name" value="Metallo-dependent phosphatases"/>
    <property type="match status" value="1"/>
</dbReference>
<evidence type="ECO:0000256" key="3">
    <source>
        <dbReference type="ARBA" id="ARBA00011738"/>
    </source>
</evidence>
<name>A0A1D1ZME9_AUXPR</name>
<dbReference type="CDD" id="cd00839">
    <property type="entry name" value="MPP_PAPs"/>
    <property type="match status" value="1"/>
</dbReference>
<dbReference type="InterPro" id="IPR004843">
    <property type="entry name" value="Calcineurin-like_PHP"/>
</dbReference>
<dbReference type="Gene3D" id="3.60.21.10">
    <property type="match status" value="2"/>
</dbReference>
<dbReference type="GO" id="GO:0005576">
    <property type="term" value="C:extracellular region"/>
    <property type="evidence" value="ECO:0007669"/>
    <property type="project" value="UniProtKB-SubCell"/>
</dbReference>
<dbReference type="InterPro" id="IPR041792">
    <property type="entry name" value="MPP_PAP"/>
</dbReference>
<dbReference type="GO" id="GO:0046872">
    <property type="term" value="F:metal ion binding"/>
    <property type="evidence" value="ECO:0007669"/>
    <property type="project" value="InterPro"/>
</dbReference>
<dbReference type="EMBL" id="GDKF01010534">
    <property type="protein sequence ID" value="JAT68088.1"/>
    <property type="molecule type" value="Transcribed_RNA"/>
</dbReference>